<protein>
    <submittedName>
        <fullName evidence="1">Uncharacterized protein</fullName>
    </submittedName>
</protein>
<accession>A0A4C1WMU6</accession>
<proteinExistence type="predicted"/>
<name>A0A4C1WMU6_EUMVA</name>
<dbReference type="EMBL" id="BGZK01000581">
    <property type="protein sequence ID" value="GBP51444.1"/>
    <property type="molecule type" value="Genomic_DNA"/>
</dbReference>
<keyword evidence="2" id="KW-1185">Reference proteome</keyword>
<dbReference type="Proteomes" id="UP000299102">
    <property type="component" value="Unassembled WGS sequence"/>
</dbReference>
<sequence>MLQRPAGTLGTLWNFSPGAENRISPGEHSLSPRFRPGACDCLIPVIAVLIPASLLFSNLAPSVFERRVSCADGFLRTNWKSDNGESGSMERQCGIEMVKEGEVSYRNSPSPRKQNSGSCYYTSVFCEDVVSRIHLMKGAGTFSYNNHLDYNMAVP</sequence>
<gene>
    <name evidence="1" type="ORF">EVAR_37280_1</name>
</gene>
<evidence type="ECO:0000313" key="1">
    <source>
        <dbReference type="EMBL" id="GBP51444.1"/>
    </source>
</evidence>
<organism evidence="1 2">
    <name type="scientific">Eumeta variegata</name>
    <name type="common">Bagworm moth</name>
    <name type="synonym">Eumeta japonica</name>
    <dbReference type="NCBI Taxonomy" id="151549"/>
    <lineage>
        <taxon>Eukaryota</taxon>
        <taxon>Metazoa</taxon>
        <taxon>Ecdysozoa</taxon>
        <taxon>Arthropoda</taxon>
        <taxon>Hexapoda</taxon>
        <taxon>Insecta</taxon>
        <taxon>Pterygota</taxon>
        <taxon>Neoptera</taxon>
        <taxon>Endopterygota</taxon>
        <taxon>Lepidoptera</taxon>
        <taxon>Glossata</taxon>
        <taxon>Ditrysia</taxon>
        <taxon>Tineoidea</taxon>
        <taxon>Psychidae</taxon>
        <taxon>Oiketicinae</taxon>
        <taxon>Eumeta</taxon>
    </lineage>
</organism>
<reference evidence="1 2" key="1">
    <citation type="journal article" date="2019" name="Commun. Biol.">
        <title>The bagworm genome reveals a unique fibroin gene that provides high tensile strength.</title>
        <authorList>
            <person name="Kono N."/>
            <person name="Nakamura H."/>
            <person name="Ohtoshi R."/>
            <person name="Tomita M."/>
            <person name="Numata K."/>
            <person name="Arakawa K."/>
        </authorList>
    </citation>
    <scope>NUCLEOTIDE SEQUENCE [LARGE SCALE GENOMIC DNA]</scope>
</reference>
<comment type="caution">
    <text evidence="1">The sequence shown here is derived from an EMBL/GenBank/DDBJ whole genome shotgun (WGS) entry which is preliminary data.</text>
</comment>
<dbReference type="AlphaFoldDB" id="A0A4C1WMU6"/>
<evidence type="ECO:0000313" key="2">
    <source>
        <dbReference type="Proteomes" id="UP000299102"/>
    </source>
</evidence>